<feature type="region of interest" description="Disordered" evidence="1">
    <location>
        <begin position="1"/>
        <end position="36"/>
    </location>
</feature>
<keyword evidence="3" id="KW-1185">Reference proteome</keyword>
<comment type="caution">
    <text evidence="2">The sequence shown here is derived from an EMBL/GenBank/DDBJ whole genome shotgun (WGS) entry which is preliminary data.</text>
</comment>
<gene>
    <name evidence="2" type="ORF">PPNO1_LOCUS706</name>
</gene>
<evidence type="ECO:0000313" key="3">
    <source>
        <dbReference type="Proteomes" id="UP000838763"/>
    </source>
</evidence>
<dbReference type="EMBL" id="CALLCH030000001">
    <property type="protein sequence ID" value="CAI4210908.1"/>
    <property type="molecule type" value="Genomic_DNA"/>
</dbReference>
<dbReference type="Proteomes" id="UP000838763">
    <property type="component" value="Unassembled WGS sequence"/>
</dbReference>
<dbReference type="OrthoDB" id="10009520at2759"/>
<proteinExistence type="predicted"/>
<evidence type="ECO:0000313" key="2">
    <source>
        <dbReference type="EMBL" id="CAI4210908.1"/>
    </source>
</evidence>
<evidence type="ECO:0000256" key="1">
    <source>
        <dbReference type="SAM" id="MobiDB-lite"/>
    </source>
</evidence>
<reference evidence="2" key="1">
    <citation type="submission" date="2022-11" db="EMBL/GenBank/DDBJ databases">
        <authorList>
            <person name="Scott C."/>
            <person name="Bruce N."/>
        </authorList>
    </citation>
    <scope>NUCLEOTIDE SEQUENCE</scope>
</reference>
<protein>
    <submittedName>
        <fullName evidence="2">Uncharacterized protein</fullName>
    </submittedName>
</protein>
<feature type="compositionally biased region" description="Basic and acidic residues" evidence="1">
    <location>
        <begin position="23"/>
        <end position="36"/>
    </location>
</feature>
<organism evidence="2 3">
    <name type="scientific">Parascedosporium putredinis</name>
    <dbReference type="NCBI Taxonomy" id="1442378"/>
    <lineage>
        <taxon>Eukaryota</taxon>
        <taxon>Fungi</taxon>
        <taxon>Dikarya</taxon>
        <taxon>Ascomycota</taxon>
        <taxon>Pezizomycotina</taxon>
        <taxon>Sordariomycetes</taxon>
        <taxon>Hypocreomycetidae</taxon>
        <taxon>Microascales</taxon>
        <taxon>Microascaceae</taxon>
        <taxon>Parascedosporium</taxon>
    </lineage>
</organism>
<name>A0A9P1M7A0_9PEZI</name>
<dbReference type="AlphaFoldDB" id="A0A9P1M7A0"/>
<sequence length="308" mass="33787">MLSRSPPIKQLSSSEADVGIDADSSHRSTSDNDSKIKDEEAVLQEAMLRDCVKSVTCVLPNVCPDYATKLAWENKYNAQADSLLRAYQVIADQGDAANRSLAPQQNCSLRDQDGFGENFQYALKAAADSDQKYYIALEMQAARRIARFLDRRGRQVGVQLSSSAGADAADVATLECACCYGDEVAERMVSCDGEAGHRKLFLCARTAAALDRLEQQASIRMAGLDNLTSCPFCPYAAEYPPVELDKEFRCENPDCKAAPQVFPATAIDPRAYLGQFGETIGQIPADRQAQIDVFRDAALRYWGAIPDW</sequence>
<accession>A0A9P1M7A0</accession>